<comment type="caution">
    <text evidence="1">The sequence shown here is derived from an EMBL/GenBank/DDBJ whole genome shotgun (WGS) entry which is preliminary data.</text>
</comment>
<keyword evidence="1" id="KW-0689">Ribosomal protein</keyword>
<name>A0ACD3SSX1_9BURK</name>
<keyword evidence="2" id="KW-1185">Reference proteome</keyword>
<evidence type="ECO:0000313" key="1">
    <source>
        <dbReference type="EMBL" id="TMS59336.1"/>
    </source>
</evidence>
<sequence>MSRVGKAPIALPKGVEVKFENGVLTVKGPLSTLTLPIHSQVKVNVSAEAITFEPADESREAGAFQGTMRALVANMVKGVSAGFERKLNLVGVGYRVSAGGKDADGKDTIKLQLGFSHDVIYSLPAGIKAETPSQTELLIKGSDKQTVGQVAAEIRGFRPPEPYKGKGVRYSDEKVILKETKKK</sequence>
<evidence type="ECO:0000313" key="2">
    <source>
        <dbReference type="Proteomes" id="UP000004277"/>
    </source>
</evidence>
<keyword evidence="1" id="KW-0687">Ribonucleoprotein</keyword>
<accession>A0ACD3SSX1</accession>
<gene>
    <name evidence="1" type="primary">rplF</name>
    <name evidence="1" type="ORF">MW7_003945</name>
</gene>
<reference evidence="1" key="1">
    <citation type="submission" date="2019-05" db="EMBL/GenBank/DDBJ databases">
        <title>Revised genome assembly of Burkholderiaceae (previously Ralstonia) sp. PBA.</title>
        <authorList>
            <person name="Gan H.M."/>
        </authorList>
    </citation>
    <scope>NUCLEOTIDE SEQUENCE</scope>
    <source>
        <strain evidence="1">PBA</strain>
    </source>
</reference>
<dbReference type="Proteomes" id="UP000004277">
    <property type="component" value="Unassembled WGS sequence"/>
</dbReference>
<proteinExistence type="predicted"/>
<organism evidence="1 2">
    <name type="scientific">Imbroritus primus</name>
    <dbReference type="NCBI Taxonomy" id="3058603"/>
    <lineage>
        <taxon>Bacteria</taxon>
        <taxon>Pseudomonadati</taxon>
        <taxon>Pseudomonadota</taxon>
        <taxon>Betaproteobacteria</taxon>
        <taxon>Burkholderiales</taxon>
        <taxon>Burkholderiaceae</taxon>
        <taxon>Imbroritus</taxon>
    </lineage>
</organism>
<protein>
    <submittedName>
        <fullName evidence="1">50S ribosomal protein L6</fullName>
    </submittedName>
</protein>
<dbReference type="EMBL" id="AKCV02000011">
    <property type="protein sequence ID" value="TMS59336.1"/>
    <property type="molecule type" value="Genomic_DNA"/>
</dbReference>